<dbReference type="EMBL" id="PVZS01000025">
    <property type="protein sequence ID" value="PSC03480.1"/>
    <property type="molecule type" value="Genomic_DNA"/>
</dbReference>
<evidence type="ECO:0000256" key="7">
    <source>
        <dbReference type="ARBA" id="ARBA00023004"/>
    </source>
</evidence>
<dbReference type="Pfam" id="PF03167">
    <property type="entry name" value="UDG"/>
    <property type="match status" value="1"/>
</dbReference>
<proteinExistence type="inferred from homology"/>
<dbReference type="InterPro" id="IPR051536">
    <property type="entry name" value="UDG_Type-4/5"/>
</dbReference>
<dbReference type="NCBIfam" id="TIGR00758">
    <property type="entry name" value="UDG_fam4"/>
    <property type="match status" value="1"/>
</dbReference>
<evidence type="ECO:0000256" key="6">
    <source>
        <dbReference type="ARBA" id="ARBA00022801"/>
    </source>
</evidence>
<dbReference type="SUPFAM" id="SSF52141">
    <property type="entry name" value="Uracil-DNA glycosylase-like"/>
    <property type="match status" value="1"/>
</dbReference>
<dbReference type="PANTHER" id="PTHR33693:SF9">
    <property type="entry name" value="TYPE-4 URACIL-DNA GLYCOSYLASE"/>
    <property type="match status" value="1"/>
</dbReference>
<evidence type="ECO:0000256" key="4">
    <source>
        <dbReference type="ARBA" id="ARBA00022723"/>
    </source>
</evidence>
<dbReference type="GO" id="GO:0006281">
    <property type="term" value="P:DNA repair"/>
    <property type="evidence" value="ECO:0007669"/>
    <property type="project" value="UniProtKB-KW"/>
</dbReference>
<keyword evidence="8" id="KW-0411">Iron-sulfur</keyword>
<dbReference type="InterPro" id="IPR023875">
    <property type="entry name" value="DNA_repair_put"/>
</dbReference>
<dbReference type="Proteomes" id="UP000239772">
    <property type="component" value="Unassembled WGS sequence"/>
</dbReference>
<keyword evidence="5" id="KW-0227">DNA damage</keyword>
<evidence type="ECO:0000313" key="11">
    <source>
        <dbReference type="EMBL" id="PSC03480.1"/>
    </source>
</evidence>
<accession>A0A2T1HP95</accession>
<evidence type="ECO:0000256" key="2">
    <source>
        <dbReference type="ARBA" id="ARBA00019403"/>
    </source>
</evidence>
<dbReference type="GO" id="GO:0097506">
    <property type="term" value="F:deaminated base DNA N-glycosylase activity"/>
    <property type="evidence" value="ECO:0007669"/>
    <property type="project" value="UniProtKB-ARBA"/>
</dbReference>
<feature type="domain" description="Uracil-DNA glycosylase-like" evidence="10">
    <location>
        <begin position="315"/>
        <end position="471"/>
    </location>
</feature>
<keyword evidence="4" id="KW-0479">Metal-binding</keyword>
<dbReference type="InterPro" id="IPR036895">
    <property type="entry name" value="Uracil-DNA_glycosylase-like_sf"/>
</dbReference>
<organism evidence="11 12">
    <name type="scientific">Alsobacter soli</name>
    <dbReference type="NCBI Taxonomy" id="2109933"/>
    <lineage>
        <taxon>Bacteria</taxon>
        <taxon>Pseudomonadati</taxon>
        <taxon>Pseudomonadota</taxon>
        <taxon>Alphaproteobacteria</taxon>
        <taxon>Hyphomicrobiales</taxon>
        <taxon>Alsobacteraceae</taxon>
        <taxon>Alsobacter</taxon>
    </lineage>
</organism>
<dbReference type="AlphaFoldDB" id="A0A2T1HP95"/>
<dbReference type="InterPro" id="IPR005122">
    <property type="entry name" value="Uracil-DNA_glycosylase-like"/>
</dbReference>
<evidence type="ECO:0000256" key="8">
    <source>
        <dbReference type="ARBA" id="ARBA00023014"/>
    </source>
</evidence>
<gene>
    <name evidence="11" type="ORF">SLNSH_18815</name>
</gene>
<protein>
    <recommendedName>
        <fullName evidence="2">Type-4 uracil-DNA glycosylase</fullName>
    </recommendedName>
</protein>
<dbReference type="SMART" id="SM00987">
    <property type="entry name" value="UreE_C"/>
    <property type="match status" value="1"/>
</dbReference>
<keyword evidence="6" id="KW-0378">Hydrolase</keyword>
<keyword evidence="7" id="KW-0408">Iron</keyword>
<dbReference type="PANTHER" id="PTHR33693">
    <property type="entry name" value="TYPE-5 URACIL-DNA GLYCOSYLASE"/>
    <property type="match status" value="1"/>
</dbReference>
<keyword evidence="9" id="KW-0234">DNA repair</keyword>
<keyword evidence="3" id="KW-0004">4Fe-4S</keyword>
<evidence type="ECO:0000259" key="10">
    <source>
        <dbReference type="SMART" id="SM00986"/>
    </source>
</evidence>
<dbReference type="RefSeq" id="WP_106338810.1">
    <property type="nucleotide sequence ID" value="NZ_PVZS01000025.1"/>
</dbReference>
<dbReference type="GO" id="GO:0046872">
    <property type="term" value="F:metal ion binding"/>
    <property type="evidence" value="ECO:0007669"/>
    <property type="project" value="UniProtKB-KW"/>
</dbReference>
<evidence type="ECO:0000256" key="3">
    <source>
        <dbReference type="ARBA" id="ARBA00022485"/>
    </source>
</evidence>
<dbReference type="GO" id="GO:0051539">
    <property type="term" value="F:4 iron, 4 sulfur cluster binding"/>
    <property type="evidence" value="ECO:0007669"/>
    <property type="project" value="UniProtKB-KW"/>
</dbReference>
<sequence length="484" mass="53175">MHRVQLAGETDFDGFREAARKLLAEGVPPHRTTWLTGDEAEVDLFGQGGGLGSAESAAPAPARPAPRVSRAFVDDARTVGLHRDRERFRLIYRLLWRLSEEPRLLDLASDPDVIQFREMAKAVRRDIHKMHAFVRFRDVQGPDGEAFVAWYEPDHHILEAAAPFFVKRFASLRWTILTPERSAHWTGEDLLIGPGAHPSAAQQGDPLEDLWRSYYANVFNPARLNPEAMRAEMPKRFWKNLPEAQLIPDLVATAATRTAAMIEAAPTLPVQRRGAVVEIAPDQGSAGPTGLPAIAEAARACRACPLWEQATQTVPGEGPADARLMVVGEQPGDLEDIAGKPFVGPAGAVFDRALAEAGVGRERAYVTNAVKHFKFEPRGKRRIHKRPSVGEIHACRSWLERELETVDPEVVVMLGASAAQAVLGRAVAVTRERGRPFRLPDGRWGVIATHPSYILRLQTEAEKEAAFAALVHDLRTAGGLVGAR</sequence>
<dbReference type="CDD" id="cd10030">
    <property type="entry name" value="UDG-F4_TTUDGA_SPO1dp_like"/>
    <property type="match status" value="1"/>
</dbReference>
<dbReference type="InterPro" id="IPR005273">
    <property type="entry name" value="Ura-DNA_glyco_family4"/>
</dbReference>
<name>A0A2T1HP95_9HYPH</name>
<dbReference type="Pfam" id="PF13566">
    <property type="entry name" value="DUF4130"/>
    <property type="match status" value="1"/>
</dbReference>
<comment type="caution">
    <text evidence="11">The sequence shown here is derived from an EMBL/GenBank/DDBJ whole genome shotgun (WGS) entry which is preliminary data.</text>
</comment>
<evidence type="ECO:0000313" key="12">
    <source>
        <dbReference type="Proteomes" id="UP000239772"/>
    </source>
</evidence>
<reference evidence="12" key="1">
    <citation type="submission" date="2018-03" db="EMBL/GenBank/DDBJ databases">
        <authorList>
            <person name="Sun L."/>
            <person name="Liu H."/>
            <person name="Chen W."/>
            <person name="Huang K."/>
            <person name="Liu W."/>
            <person name="Gao X."/>
        </authorList>
    </citation>
    <scope>NUCLEOTIDE SEQUENCE [LARGE SCALE GENOMIC DNA]</scope>
    <source>
        <strain evidence="12">SH9</strain>
    </source>
</reference>
<dbReference type="SMART" id="SM00986">
    <property type="entry name" value="UDG"/>
    <property type="match status" value="1"/>
</dbReference>
<evidence type="ECO:0000256" key="9">
    <source>
        <dbReference type="ARBA" id="ARBA00023204"/>
    </source>
</evidence>
<evidence type="ECO:0000256" key="5">
    <source>
        <dbReference type="ARBA" id="ARBA00022763"/>
    </source>
</evidence>
<dbReference type="OrthoDB" id="5290748at2"/>
<dbReference type="InterPro" id="IPR025404">
    <property type="entry name" value="DUF4130"/>
</dbReference>
<evidence type="ECO:0000256" key="1">
    <source>
        <dbReference type="ARBA" id="ARBA00006521"/>
    </source>
</evidence>
<dbReference type="NCBIfam" id="TIGR03915">
    <property type="entry name" value="SAM_7_link_chp"/>
    <property type="match status" value="1"/>
</dbReference>
<dbReference type="Gene3D" id="3.40.470.10">
    <property type="entry name" value="Uracil-DNA glycosylase-like domain"/>
    <property type="match status" value="1"/>
</dbReference>
<dbReference type="NCBIfam" id="TIGR03914">
    <property type="entry name" value="UDG_fam_dom"/>
    <property type="match status" value="1"/>
</dbReference>
<keyword evidence="12" id="KW-1185">Reference proteome</keyword>
<comment type="similarity">
    <text evidence="1">Belongs to the uracil-DNA glycosylase (UDG) superfamily. Type 4 (UDGa) family.</text>
</comment>